<feature type="compositionally biased region" description="Acidic residues" evidence="5">
    <location>
        <begin position="105"/>
        <end position="126"/>
    </location>
</feature>
<dbReference type="Pfam" id="PF04889">
    <property type="entry name" value="Cwf_Cwc_15"/>
    <property type="match status" value="1"/>
</dbReference>
<keyword evidence="4" id="KW-0508">mRNA splicing</keyword>
<evidence type="ECO:0000256" key="1">
    <source>
        <dbReference type="ARBA" id="ARBA00003777"/>
    </source>
</evidence>
<feature type="compositionally biased region" description="Acidic residues" evidence="5">
    <location>
        <begin position="134"/>
        <end position="144"/>
    </location>
</feature>
<comment type="similarity">
    <text evidence="2">Belongs to the CWC15 family.</text>
</comment>
<dbReference type="OrthoDB" id="30179at2759"/>
<dbReference type="GO" id="GO:0071013">
    <property type="term" value="C:catalytic step 2 spliceosome"/>
    <property type="evidence" value="ECO:0007669"/>
    <property type="project" value="TreeGrafter"/>
</dbReference>
<dbReference type="AlphaFoldDB" id="A0A9W8I4U6"/>
<feature type="compositionally biased region" description="Basic and acidic residues" evidence="5">
    <location>
        <begin position="89"/>
        <end position="104"/>
    </location>
</feature>
<evidence type="ECO:0000313" key="6">
    <source>
        <dbReference type="EMBL" id="KAJ2807671.1"/>
    </source>
</evidence>
<sequence length="242" mass="27614">MTTAARPTFDPAKGKESNEFTYLTSAKDLPGHTKLKTRKPGQGGDSEHTTVEELRKELEEAERRHFEAKRLGHAPAGSEEQADSQEALESEKARYIEMAQRLDAESEESDEADGDSDSSEEQSDGESDSKAQDTDSDEESEDETALLLRELEKIKRERAEERAREEQQALERRLMEEESGGPSLVGGNPLLGKRDFSVKRRWDDDVVFRNQARGDDGKPKKRFVNDMLRSDFHQKFMRKYMQ</sequence>
<proteinExistence type="inferred from homology"/>
<dbReference type="EMBL" id="JANBUO010000092">
    <property type="protein sequence ID" value="KAJ2807671.1"/>
    <property type="molecule type" value="Genomic_DNA"/>
</dbReference>
<dbReference type="Proteomes" id="UP001140094">
    <property type="component" value="Unassembled WGS sequence"/>
</dbReference>
<name>A0A9W8I4U6_9FUNG</name>
<organism evidence="6 7">
    <name type="scientific">Coemansia guatemalensis</name>
    <dbReference type="NCBI Taxonomy" id="2761395"/>
    <lineage>
        <taxon>Eukaryota</taxon>
        <taxon>Fungi</taxon>
        <taxon>Fungi incertae sedis</taxon>
        <taxon>Zoopagomycota</taxon>
        <taxon>Kickxellomycotina</taxon>
        <taxon>Kickxellomycetes</taxon>
        <taxon>Kickxellales</taxon>
        <taxon>Kickxellaceae</taxon>
        <taxon>Coemansia</taxon>
    </lineage>
</organism>
<evidence type="ECO:0000256" key="4">
    <source>
        <dbReference type="ARBA" id="ARBA00023187"/>
    </source>
</evidence>
<keyword evidence="7" id="KW-1185">Reference proteome</keyword>
<evidence type="ECO:0000256" key="5">
    <source>
        <dbReference type="SAM" id="MobiDB-lite"/>
    </source>
</evidence>
<feature type="compositionally biased region" description="Basic and acidic residues" evidence="5">
    <location>
        <begin position="149"/>
        <end position="176"/>
    </location>
</feature>
<reference evidence="6" key="1">
    <citation type="submission" date="2022-07" db="EMBL/GenBank/DDBJ databases">
        <title>Phylogenomic reconstructions and comparative analyses of Kickxellomycotina fungi.</title>
        <authorList>
            <person name="Reynolds N.K."/>
            <person name="Stajich J.E."/>
            <person name="Barry K."/>
            <person name="Grigoriev I.V."/>
            <person name="Crous P."/>
            <person name="Smith M.E."/>
        </authorList>
    </citation>
    <scope>NUCLEOTIDE SEQUENCE</scope>
    <source>
        <strain evidence="6">NRRL 1565</strain>
    </source>
</reference>
<feature type="compositionally biased region" description="Basic and acidic residues" evidence="5">
    <location>
        <begin position="45"/>
        <end position="70"/>
    </location>
</feature>
<evidence type="ECO:0000256" key="2">
    <source>
        <dbReference type="ARBA" id="ARBA00006644"/>
    </source>
</evidence>
<protein>
    <submittedName>
        <fullName evidence="6">Complexed with cef1p</fullName>
    </submittedName>
</protein>
<dbReference type="PANTHER" id="PTHR12718:SF2">
    <property type="entry name" value="SPLICEOSOME-ASSOCIATED PROTEIN CWC15 HOMOLOG"/>
    <property type="match status" value="1"/>
</dbReference>
<dbReference type="GO" id="GO:0045292">
    <property type="term" value="P:mRNA cis splicing, via spliceosome"/>
    <property type="evidence" value="ECO:0007669"/>
    <property type="project" value="TreeGrafter"/>
</dbReference>
<evidence type="ECO:0000256" key="3">
    <source>
        <dbReference type="ARBA" id="ARBA00022664"/>
    </source>
</evidence>
<keyword evidence="3" id="KW-0507">mRNA processing</keyword>
<accession>A0A9W8I4U6</accession>
<dbReference type="PANTHER" id="PTHR12718">
    <property type="entry name" value="CELL CYCLE CONTROL PROTEIN CWF15"/>
    <property type="match status" value="1"/>
</dbReference>
<dbReference type="InterPro" id="IPR006973">
    <property type="entry name" value="Cwf_Cwc_15"/>
</dbReference>
<feature type="region of interest" description="Disordered" evidence="5">
    <location>
        <begin position="1"/>
        <end position="190"/>
    </location>
</feature>
<comment type="caution">
    <text evidence="6">The sequence shown here is derived from an EMBL/GenBank/DDBJ whole genome shotgun (WGS) entry which is preliminary data.</text>
</comment>
<evidence type="ECO:0000313" key="7">
    <source>
        <dbReference type="Proteomes" id="UP001140094"/>
    </source>
</evidence>
<dbReference type="GO" id="GO:0003723">
    <property type="term" value="F:RNA binding"/>
    <property type="evidence" value="ECO:0007669"/>
    <property type="project" value="TreeGrafter"/>
</dbReference>
<gene>
    <name evidence="6" type="primary">CWC15</name>
    <name evidence="6" type="ORF">H4R20_001181</name>
</gene>
<comment type="function">
    <text evidence="1">Involved in pre-mRNA splicing.</text>
</comment>